<evidence type="ECO:0000313" key="5">
    <source>
        <dbReference type="EMBL" id="SVC52480.1"/>
    </source>
</evidence>
<dbReference type="EC" id="2.1.1.72" evidence="1"/>
<gene>
    <name evidence="5" type="ORF">METZ01_LOCUS305334</name>
</gene>
<feature type="non-terminal residue" evidence="5">
    <location>
        <position position="1"/>
    </location>
</feature>
<reference evidence="5" key="1">
    <citation type="submission" date="2018-05" db="EMBL/GenBank/DDBJ databases">
        <authorList>
            <person name="Lanie J.A."/>
            <person name="Ng W.-L."/>
            <person name="Kazmierczak K.M."/>
            <person name="Andrzejewski T.M."/>
            <person name="Davidsen T.M."/>
            <person name="Wayne K.J."/>
            <person name="Tettelin H."/>
            <person name="Glass J.I."/>
            <person name="Rusch D."/>
            <person name="Podicherti R."/>
            <person name="Tsui H.-C.T."/>
            <person name="Winkler M.E."/>
        </authorList>
    </citation>
    <scope>NUCLEOTIDE SEQUENCE</scope>
</reference>
<evidence type="ECO:0000256" key="3">
    <source>
        <dbReference type="ARBA" id="ARBA00022679"/>
    </source>
</evidence>
<sequence>AFQKHQEHDKEIFSGKEIIGWNDTASLPLLPTKKSLVVFKQMRENPRLDFNEPKEWRARPHRELDASNDKIEKNTGQKLMDLDSKDCPEGFWPIYKGESFDLWQPDKGKGSYYAWGNPKVLKPRIQAKRVNAKKKSTSVFNECDSEWCENLDTLPCLYPRLAFRDSAQATDKRTMICALVPPKVFIANQAPYFVFPRGSKKDVTYLLGILSSIPLDWYSRRFVDRHLSFFIINPFPIPRPDKKNPLRKRVIELAGRLACPDERFAEWAKEVGVEFGSIEEDEKQDMIDELDAVVARLYGLSKAQLVHIFETFHVGWNYHSKLEATLKHYQNI</sequence>
<organism evidence="5">
    <name type="scientific">marine metagenome</name>
    <dbReference type="NCBI Taxonomy" id="408172"/>
    <lineage>
        <taxon>unclassified sequences</taxon>
        <taxon>metagenomes</taxon>
        <taxon>ecological metagenomes</taxon>
    </lineage>
</organism>
<dbReference type="InterPro" id="IPR050953">
    <property type="entry name" value="N4_N6_ade-DNA_methylase"/>
</dbReference>
<dbReference type="PANTHER" id="PTHR33841:SF1">
    <property type="entry name" value="DNA METHYLTRANSFERASE A"/>
    <property type="match status" value="1"/>
</dbReference>
<evidence type="ECO:0000256" key="4">
    <source>
        <dbReference type="ARBA" id="ARBA00047942"/>
    </source>
</evidence>
<dbReference type="EMBL" id="UINC01095977">
    <property type="protein sequence ID" value="SVC52480.1"/>
    <property type="molecule type" value="Genomic_DNA"/>
</dbReference>
<evidence type="ECO:0000256" key="1">
    <source>
        <dbReference type="ARBA" id="ARBA00011900"/>
    </source>
</evidence>
<accession>A0A382MVB8</accession>
<keyword evidence="2" id="KW-0489">Methyltransferase</keyword>
<dbReference type="PANTHER" id="PTHR33841">
    <property type="entry name" value="DNA METHYLTRANSFERASE YEEA-RELATED"/>
    <property type="match status" value="1"/>
</dbReference>
<name>A0A382MVB8_9ZZZZ</name>
<proteinExistence type="predicted"/>
<evidence type="ECO:0000256" key="2">
    <source>
        <dbReference type="ARBA" id="ARBA00022603"/>
    </source>
</evidence>
<keyword evidence="3" id="KW-0808">Transferase</keyword>
<comment type="catalytic activity">
    <reaction evidence="4">
        <text>a 2'-deoxyadenosine in DNA + S-adenosyl-L-methionine = an N(6)-methyl-2'-deoxyadenosine in DNA + S-adenosyl-L-homocysteine + H(+)</text>
        <dbReference type="Rhea" id="RHEA:15197"/>
        <dbReference type="Rhea" id="RHEA-COMP:12418"/>
        <dbReference type="Rhea" id="RHEA-COMP:12419"/>
        <dbReference type="ChEBI" id="CHEBI:15378"/>
        <dbReference type="ChEBI" id="CHEBI:57856"/>
        <dbReference type="ChEBI" id="CHEBI:59789"/>
        <dbReference type="ChEBI" id="CHEBI:90615"/>
        <dbReference type="ChEBI" id="CHEBI:90616"/>
        <dbReference type="EC" id="2.1.1.72"/>
    </reaction>
</comment>
<dbReference type="GO" id="GO:0032259">
    <property type="term" value="P:methylation"/>
    <property type="evidence" value="ECO:0007669"/>
    <property type="project" value="UniProtKB-KW"/>
</dbReference>
<protein>
    <recommendedName>
        <fullName evidence="1">site-specific DNA-methyltransferase (adenine-specific)</fullName>
        <ecNumber evidence="1">2.1.1.72</ecNumber>
    </recommendedName>
</protein>
<dbReference type="AlphaFoldDB" id="A0A382MVB8"/>
<dbReference type="GO" id="GO:0009007">
    <property type="term" value="F:site-specific DNA-methyltransferase (adenine-specific) activity"/>
    <property type="evidence" value="ECO:0007669"/>
    <property type="project" value="UniProtKB-EC"/>
</dbReference>